<accession>A0A532V093</accession>
<dbReference type="AlphaFoldDB" id="A0A532V093"/>
<dbReference type="InterPro" id="IPR043733">
    <property type="entry name" value="DUF5677"/>
</dbReference>
<evidence type="ECO:0000313" key="2">
    <source>
        <dbReference type="Proteomes" id="UP000319619"/>
    </source>
</evidence>
<sequence>MFDKPLDGILNREFRVAENADQLHILSDLFKKMVNYSTHALGRSMKSSRDKPRESTLILLFYRHIFEMLDAIEVLVAQSVFNPNSLLVRSSSEALLYMHYIVEKDTIRRARSFVYVKGLEKLRWKKMFKNGSEERKRIIKELKKDSSFVGKTGIPKFTDAPNRVKDDEEYLNSDYFKEIRSEYKKSKCKRWHALFSGYNDLEILARKLGRIGIYEFYYRRYSEAMHAENILKSINEGEDGMLSIKPLRLADEAEDLVIFGVYVWYEATKLLLEYFRPQEVSKYEQDAKQSIYPYLKDFKKR</sequence>
<organism evidence="1 2">
    <name type="scientific">candidate division LCP-89 bacterium B3_LCP</name>
    <dbReference type="NCBI Taxonomy" id="2012998"/>
    <lineage>
        <taxon>Bacteria</taxon>
        <taxon>Pseudomonadati</taxon>
        <taxon>Bacteria division LCP-89</taxon>
    </lineage>
</organism>
<gene>
    <name evidence="1" type="ORF">CEE37_06605</name>
</gene>
<dbReference type="Pfam" id="PF18928">
    <property type="entry name" value="DUF5677"/>
    <property type="match status" value="1"/>
</dbReference>
<dbReference type="EMBL" id="NJBN01000004">
    <property type="protein sequence ID" value="TKJ40630.1"/>
    <property type="molecule type" value="Genomic_DNA"/>
</dbReference>
<comment type="caution">
    <text evidence="1">The sequence shown here is derived from an EMBL/GenBank/DDBJ whole genome shotgun (WGS) entry which is preliminary data.</text>
</comment>
<name>A0A532V093_UNCL8</name>
<reference evidence="1 2" key="1">
    <citation type="submission" date="2017-06" db="EMBL/GenBank/DDBJ databases">
        <title>Novel microbial phyla capable of carbon fixation and sulfur reduction in deep-sea sediments.</title>
        <authorList>
            <person name="Huang J."/>
            <person name="Baker B."/>
            <person name="Wang Y."/>
        </authorList>
    </citation>
    <scope>NUCLEOTIDE SEQUENCE [LARGE SCALE GENOMIC DNA]</scope>
    <source>
        <strain evidence="1">B3_LCP</strain>
    </source>
</reference>
<proteinExistence type="predicted"/>
<evidence type="ECO:0000313" key="1">
    <source>
        <dbReference type="EMBL" id="TKJ40630.1"/>
    </source>
</evidence>
<protein>
    <submittedName>
        <fullName evidence="1">Uncharacterized protein</fullName>
    </submittedName>
</protein>
<dbReference type="Proteomes" id="UP000319619">
    <property type="component" value="Unassembled WGS sequence"/>
</dbReference>